<keyword evidence="5" id="KW-0448">Lipopolysaccharide biosynthesis</keyword>
<keyword evidence="7" id="KW-0472">Membrane</keyword>
<keyword evidence="3 9" id="KW-0808">Transferase</keyword>
<sequence>MDLSLVIPVFNEQDNVQPLLAEVCGELDGRFDYEVIFVDDGSTDATVERLAALRKDCPQLRVLRHEKNAGQSAALLSGLLAAQAPWVATLDGDGQNDPADIPALYAIAQADDSLWLVGGWRQQRRDSGIKRLSSRIANSVRAALLGDATPDTGCGLKLLRREACLQLPRFDHMHRFLPALVLRAGGGVRSVPVNHRPRERGVSKYGVFNRLWVGIVDLFGVMWLRRRVLRPNATEDD</sequence>
<dbReference type="EMBL" id="UOFN01000070">
    <property type="protein sequence ID" value="VAW76863.1"/>
    <property type="molecule type" value="Genomic_DNA"/>
</dbReference>
<gene>
    <name evidence="9" type="ORF">MNBD_GAMMA15-2627</name>
</gene>
<organism evidence="9">
    <name type="scientific">hydrothermal vent metagenome</name>
    <dbReference type="NCBI Taxonomy" id="652676"/>
    <lineage>
        <taxon>unclassified sequences</taxon>
        <taxon>metagenomes</taxon>
        <taxon>ecological metagenomes</taxon>
    </lineage>
</organism>
<keyword evidence="2 9" id="KW-0328">Glycosyltransferase</keyword>
<accession>A0A3B0YL59</accession>
<evidence type="ECO:0000256" key="5">
    <source>
        <dbReference type="ARBA" id="ARBA00022985"/>
    </source>
</evidence>
<dbReference type="InterPro" id="IPR001173">
    <property type="entry name" value="Glyco_trans_2-like"/>
</dbReference>
<dbReference type="GO" id="GO:0005886">
    <property type="term" value="C:plasma membrane"/>
    <property type="evidence" value="ECO:0007669"/>
    <property type="project" value="TreeGrafter"/>
</dbReference>
<dbReference type="Gene3D" id="3.90.550.10">
    <property type="entry name" value="Spore Coat Polysaccharide Biosynthesis Protein SpsA, Chain A"/>
    <property type="match status" value="1"/>
</dbReference>
<dbReference type="Pfam" id="PF00535">
    <property type="entry name" value="Glycos_transf_2"/>
    <property type="match status" value="1"/>
</dbReference>
<evidence type="ECO:0000259" key="8">
    <source>
        <dbReference type="Pfam" id="PF00535"/>
    </source>
</evidence>
<dbReference type="InterPro" id="IPR050256">
    <property type="entry name" value="Glycosyltransferase_2"/>
</dbReference>
<evidence type="ECO:0000256" key="1">
    <source>
        <dbReference type="ARBA" id="ARBA00022475"/>
    </source>
</evidence>
<dbReference type="PANTHER" id="PTHR48090:SF3">
    <property type="entry name" value="UNDECAPRENYL-PHOSPHATE 4-DEOXY-4-FORMAMIDO-L-ARABINOSE TRANSFERASE"/>
    <property type="match status" value="1"/>
</dbReference>
<name>A0A3B0YL59_9ZZZZ</name>
<dbReference type="GO" id="GO:0009103">
    <property type="term" value="P:lipopolysaccharide biosynthetic process"/>
    <property type="evidence" value="ECO:0007669"/>
    <property type="project" value="UniProtKB-KW"/>
</dbReference>
<dbReference type="SUPFAM" id="SSF53448">
    <property type="entry name" value="Nucleotide-diphospho-sugar transferases"/>
    <property type="match status" value="1"/>
</dbReference>
<evidence type="ECO:0000256" key="3">
    <source>
        <dbReference type="ARBA" id="ARBA00022679"/>
    </source>
</evidence>
<evidence type="ECO:0000256" key="7">
    <source>
        <dbReference type="ARBA" id="ARBA00023136"/>
    </source>
</evidence>
<keyword evidence="4" id="KW-0812">Transmembrane</keyword>
<reference evidence="9" key="1">
    <citation type="submission" date="2018-06" db="EMBL/GenBank/DDBJ databases">
        <authorList>
            <person name="Zhirakovskaya E."/>
        </authorList>
    </citation>
    <scope>NUCLEOTIDE SEQUENCE</scope>
</reference>
<protein>
    <submittedName>
        <fullName evidence="9">Dolichol-phosphate mannosyltransferase</fullName>
    </submittedName>
</protein>
<evidence type="ECO:0000256" key="4">
    <source>
        <dbReference type="ARBA" id="ARBA00022692"/>
    </source>
</evidence>
<keyword evidence="1" id="KW-1003">Cell membrane</keyword>
<dbReference type="GO" id="GO:0099621">
    <property type="term" value="F:undecaprenyl-phosphate 4-deoxy-4-formamido-L-arabinose transferase activity"/>
    <property type="evidence" value="ECO:0007669"/>
    <property type="project" value="TreeGrafter"/>
</dbReference>
<evidence type="ECO:0000313" key="9">
    <source>
        <dbReference type="EMBL" id="VAW76863.1"/>
    </source>
</evidence>
<evidence type="ECO:0000256" key="2">
    <source>
        <dbReference type="ARBA" id="ARBA00022676"/>
    </source>
</evidence>
<dbReference type="AlphaFoldDB" id="A0A3B0YL59"/>
<keyword evidence="6" id="KW-1133">Transmembrane helix</keyword>
<proteinExistence type="predicted"/>
<dbReference type="PANTHER" id="PTHR48090">
    <property type="entry name" value="UNDECAPRENYL-PHOSPHATE 4-DEOXY-4-FORMAMIDO-L-ARABINOSE TRANSFERASE-RELATED"/>
    <property type="match status" value="1"/>
</dbReference>
<evidence type="ECO:0000256" key="6">
    <source>
        <dbReference type="ARBA" id="ARBA00022989"/>
    </source>
</evidence>
<feature type="domain" description="Glycosyltransferase 2-like" evidence="8">
    <location>
        <begin position="4"/>
        <end position="164"/>
    </location>
</feature>
<dbReference type="FunFam" id="3.90.550.10:FF:000170">
    <property type="entry name" value="Dolichol-phosphate mannosyltransferase"/>
    <property type="match status" value="1"/>
</dbReference>
<dbReference type="InterPro" id="IPR029044">
    <property type="entry name" value="Nucleotide-diphossugar_trans"/>
</dbReference>